<accession>A0AAU8DPQ3</accession>
<dbReference type="InterPro" id="IPR004360">
    <property type="entry name" value="Glyas_Fos-R_dOase_dom"/>
</dbReference>
<dbReference type="PROSITE" id="PS51819">
    <property type="entry name" value="VOC"/>
    <property type="match status" value="1"/>
</dbReference>
<evidence type="ECO:0000313" key="2">
    <source>
        <dbReference type="EMBL" id="XCG63641.1"/>
    </source>
</evidence>
<organism evidence="2">
    <name type="scientific">Nakamurella sp. A5-74</name>
    <dbReference type="NCBI Taxonomy" id="3158264"/>
    <lineage>
        <taxon>Bacteria</taxon>
        <taxon>Bacillati</taxon>
        <taxon>Actinomycetota</taxon>
        <taxon>Actinomycetes</taxon>
        <taxon>Nakamurellales</taxon>
        <taxon>Nakamurellaceae</taxon>
        <taxon>Nakamurella</taxon>
    </lineage>
</organism>
<dbReference type="RefSeq" id="WP_353649256.1">
    <property type="nucleotide sequence ID" value="NZ_CP159218.1"/>
</dbReference>
<evidence type="ECO:0000259" key="1">
    <source>
        <dbReference type="PROSITE" id="PS51819"/>
    </source>
</evidence>
<dbReference type="InterPro" id="IPR029068">
    <property type="entry name" value="Glyas_Bleomycin-R_OHBP_Dase"/>
</dbReference>
<dbReference type="SUPFAM" id="SSF54593">
    <property type="entry name" value="Glyoxalase/Bleomycin resistance protein/Dihydroxybiphenyl dioxygenase"/>
    <property type="match status" value="1"/>
</dbReference>
<dbReference type="InterPro" id="IPR037523">
    <property type="entry name" value="VOC_core"/>
</dbReference>
<dbReference type="EMBL" id="CP159218">
    <property type="protein sequence ID" value="XCG63641.1"/>
    <property type="molecule type" value="Genomic_DNA"/>
</dbReference>
<dbReference type="Pfam" id="PF00903">
    <property type="entry name" value="Glyoxalase"/>
    <property type="match status" value="1"/>
</dbReference>
<dbReference type="Gene3D" id="3.10.180.10">
    <property type="entry name" value="2,3-Dihydroxybiphenyl 1,2-Dioxygenase, domain 1"/>
    <property type="match status" value="1"/>
</dbReference>
<gene>
    <name evidence="2" type="ORF">ABLG96_21055</name>
</gene>
<reference evidence="2" key="1">
    <citation type="submission" date="2024-05" db="EMBL/GenBank/DDBJ databases">
        <authorList>
            <person name="Cai S.Y."/>
            <person name="Jin L.M."/>
            <person name="Li H.R."/>
        </authorList>
    </citation>
    <scope>NUCLEOTIDE SEQUENCE</scope>
    <source>
        <strain evidence="2">A5-74</strain>
    </source>
</reference>
<protein>
    <submittedName>
        <fullName evidence="2">VOC family protein</fullName>
    </submittedName>
</protein>
<feature type="domain" description="VOC" evidence="1">
    <location>
        <begin position="6"/>
        <end position="130"/>
    </location>
</feature>
<dbReference type="PANTHER" id="PTHR36503:SF3">
    <property type="entry name" value="BLR0126 PROTEIN"/>
    <property type="match status" value="1"/>
</dbReference>
<dbReference type="AlphaFoldDB" id="A0AAU8DPQ3"/>
<name>A0AAU8DPQ3_9ACTN</name>
<sequence length="133" mass="14138">MTPSPQLDGVSVAVQDMAASMAFYRLCGLPVPADADAQPHVEVVLGGGFRIMFDDQSGITSWDAGWAPPDRGGRLTLAFRCSSPAEVDEVHRAIVAAGHPEHLAPFDAFWGQRYASVLDPDGTAVDLYATLPV</sequence>
<dbReference type="PANTHER" id="PTHR36503">
    <property type="entry name" value="BLR2520 PROTEIN"/>
    <property type="match status" value="1"/>
</dbReference>
<proteinExistence type="predicted"/>